<feature type="transmembrane region" description="Helical" evidence="7">
    <location>
        <begin position="219"/>
        <end position="241"/>
    </location>
</feature>
<keyword evidence="9" id="KW-1185">Reference proteome</keyword>
<name>A0ABR2M921_9ASPA</name>
<comment type="caution">
    <text evidence="8">The sequence shown here is derived from an EMBL/GenBank/DDBJ whole genome shotgun (WGS) entry which is preliminary data.</text>
</comment>
<dbReference type="SUPFAM" id="SSF103481">
    <property type="entry name" value="Multidrug resistance efflux transporter EmrE"/>
    <property type="match status" value="1"/>
</dbReference>
<dbReference type="EMBL" id="JBBWWR010000011">
    <property type="protein sequence ID" value="KAK8960141.1"/>
    <property type="molecule type" value="Genomic_DNA"/>
</dbReference>
<evidence type="ECO:0000256" key="2">
    <source>
        <dbReference type="ARBA" id="ARBA00006213"/>
    </source>
</evidence>
<dbReference type="PANTHER" id="PTHR31376">
    <property type="entry name" value="OS09G0467300 PROTEIN-RELATED"/>
    <property type="match status" value="1"/>
</dbReference>
<protein>
    <submittedName>
        <fullName evidence="8">Purine permease 1</fullName>
    </submittedName>
</protein>
<reference evidence="8 9" key="1">
    <citation type="journal article" date="2022" name="Nat. Plants">
        <title>Genomes of leafy and leafless Platanthera orchids illuminate the evolution of mycoheterotrophy.</title>
        <authorList>
            <person name="Li M.H."/>
            <person name="Liu K.W."/>
            <person name="Li Z."/>
            <person name="Lu H.C."/>
            <person name="Ye Q.L."/>
            <person name="Zhang D."/>
            <person name="Wang J.Y."/>
            <person name="Li Y.F."/>
            <person name="Zhong Z.M."/>
            <person name="Liu X."/>
            <person name="Yu X."/>
            <person name="Liu D.K."/>
            <person name="Tu X.D."/>
            <person name="Liu B."/>
            <person name="Hao Y."/>
            <person name="Liao X.Y."/>
            <person name="Jiang Y.T."/>
            <person name="Sun W.H."/>
            <person name="Chen J."/>
            <person name="Chen Y.Q."/>
            <person name="Ai Y."/>
            <person name="Zhai J.W."/>
            <person name="Wu S.S."/>
            <person name="Zhou Z."/>
            <person name="Hsiao Y.Y."/>
            <person name="Wu W.L."/>
            <person name="Chen Y.Y."/>
            <person name="Lin Y.F."/>
            <person name="Hsu J.L."/>
            <person name="Li C.Y."/>
            <person name="Wang Z.W."/>
            <person name="Zhao X."/>
            <person name="Zhong W.Y."/>
            <person name="Ma X.K."/>
            <person name="Ma L."/>
            <person name="Huang J."/>
            <person name="Chen G.Z."/>
            <person name="Huang M.Z."/>
            <person name="Huang L."/>
            <person name="Peng D.H."/>
            <person name="Luo Y.B."/>
            <person name="Zou S.Q."/>
            <person name="Chen S.P."/>
            <person name="Lan S."/>
            <person name="Tsai W.C."/>
            <person name="Van de Peer Y."/>
            <person name="Liu Z.J."/>
        </authorList>
    </citation>
    <scope>NUCLEOTIDE SEQUENCE [LARGE SCALE GENOMIC DNA]</scope>
    <source>
        <strain evidence="8">Lor288</strain>
    </source>
</reference>
<comment type="similarity">
    <text evidence="2">Belongs to the purine permeases (TC 2.A.7.14) family.</text>
</comment>
<gene>
    <name evidence="8" type="primary">PUP1</name>
    <name evidence="8" type="ORF">KSP40_PGU009389</name>
</gene>
<evidence type="ECO:0000256" key="4">
    <source>
        <dbReference type="ARBA" id="ARBA00022692"/>
    </source>
</evidence>
<evidence type="ECO:0000256" key="3">
    <source>
        <dbReference type="ARBA" id="ARBA00022448"/>
    </source>
</evidence>
<feature type="transmembrane region" description="Helical" evidence="7">
    <location>
        <begin position="49"/>
        <end position="74"/>
    </location>
</feature>
<dbReference type="InterPro" id="IPR037185">
    <property type="entry name" value="EmrE-like"/>
</dbReference>
<evidence type="ECO:0000256" key="7">
    <source>
        <dbReference type="SAM" id="Phobius"/>
    </source>
</evidence>
<dbReference type="InterPro" id="IPR030182">
    <property type="entry name" value="PUP_plant"/>
</dbReference>
<sequence>MLPREFVRKGRKRLSRIRRTGDVLIGSDPKARIIAGRISDYLYSYGISFLPVSTSSILISTQLGFTAIFAFFTVKQKLTSFSMNTIVMFIFGAAVLGVQGSDDKPDGESKLEYFIGYLLTLGAAVTYGLLPALMELMYKHAKKEVTYALVMEMQFIIGFTTTIFCTIGMAISRDFQAISKEAKNYELGQSEYYFIVFLNVVITQLFYLGLVGTIKYSSALLSGVVEAICVPITEVFAVFIFHENFGAEKGVSLAISLWGTGFYFYGEYIDHKRKNTAVRISVTYRLIPENKSWCVSPT</sequence>
<dbReference type="Proteomes" id="UP001412067">
    <property type="component" value="Unassembled WGS sequence"/>
</dbReference>
<organism evidence="8 9">
    <name type="scientific">Platanthera guangdongensis</name>
    <dbReference type="NCBI Taxonomy" id="2320717"/>
    <lineage>
        <taxon>Eukaryota</taxon>
        <taxon>Viridiplantae</taxon>
        <taxon>Streptophyta</taxon>
        <taxon>Embryophyta</taxon>
        <taxon>Tracheophyta</taxon>
        <taxon>Spermatophyta</taxon>
        <taxon>Magnoliopsida</taxon>
        <taxon>Liliopsida</taxon>
        <taxon>Asparagales</taxon>
        <taxon>Orchidaceae</taxon>
        <taxon>Orchidoideae</taxon>
        <taxon>Orchideae</taxon>
        <taxon>Orchidinae</taxon>
        <taxon>Platanthera</taxon>
    </lineage>
</organism>
<comment type="subcellular location">
    <subcellularLocation>
        <location evidence="1">Membrane</location>
        <topology evidence="1">Multi-pass membrane protein</topology>
    </subcellularLocation>
</comment>
<evidence type="ECO:0000313" key="8">
    <source>
        <dbReference type="EMBL" id="KAK8960141.1"/>
    </source>
</evidence>
<proteinExistence type="inferred from homology"/>
<dbReference type="PANTHER" id="PTHR31376:SF8">
    <property type="entry name" value="PURINE PERMEASE-RELATED"/>
    <property type="match status" value="1"/>
</dbReference>
<feature type="transmembrane region" description="Helical" evidence="7">
    <location>
        <begin position="247"/>
        <end position="265"/>
    </location>
</feature>
<feature type="transmembrane region" description="Helical" evidence="7">
    <location>
        <begin position="192"/>
        <end position="212"/>
    </location>
</feature>
<keyword evidence="3" id="KW-0813">Transport</keyword>
<evidence type="ECO:0000256" key="5">
    <source>
        <dbReference type="ARBA" id="ARBA00022989"/>
    </source>
</evidence>
<feature type="transmembrane region" description="Helical" evidence="7">
    <location>
        <begin position="113"/>
        <end position="133"/>
    </location>
</feature>
<evidence type="ECO:0000313" key="9">
    <source>
        <dbReference type="Proteomes" id="UP001412067"/>
    </source>
</evidence>
<evidence type="ECO:0000256" key="6">
    <source>
        <dbReference type="ARBA" id="ARBA00023136"/>
    </source>
</evidence>
<keyword evidence="4 7" id="KW-0812">Transmembrane</keyword>
<accession>A0ABR2M921</accession>
<evidence type="ECO:0000256" key="1">
    <source>
        <dbReference type="ARBA" id="ARBA00004141"/>
    </source>
</evidence>
<feature type="transmembrane region" description="Helical" evidence="7">
    <location>
        <begin position="145"/>
        <end position="172"/>
    </location>
</feature>
<dbReference type="Pfam" id="PF16913">
    <property type="entry name" value="PUNUT"/>
    <property type="match status" value="1"/>
</dbReference>
<feature type="transmembrane region" description="Helical" evidence="7">
    <location>
        <begin position="81"/>
        <end position="101"/>
    </location>
</feature>
<keyword evidence="5 7" id="KW-1133">Transmembrane helix</keyword>
<keyword evidence="6 7" id="KW-0472">Membrane</keyword>